<evidence type="ECO:0000256" key="2">
    <source>
        <dbReference type="ARBA" id="ARBA00007430"/>
    </source>
</evidence>
<feature type="transmembrane region" description="Helical" evidence="7">
    <location>
        <begin position="146"/>
        <end position="167"/>
    </location>
</feature>
<feature type="transmembrane region" description="Helical" evidence="7">
    <location>
        <begin position="388"/>
        <end position="408"/>
    </location>
</feature>
<accession>U2XW66</accession>
<feature type="transmembrane region" description="Helical" evidence="7">
    <location>
        <begin position="420"/>
        <end position="439"/>
    </location>
</feature>
<evidence type="ECO:0000256" key="4">
    <source>
        <dbReference type="ARBA" id="ARBA00022692"/>
    </source>
</evidence>
<dbReference type="RefSeq" id="WP_021776833.1">
    <property type="nucleotide sequence ID" value="NZ_AWXE01000002.1"/>
</dbReference>
<comment type="subcellular location">
    <subcellularLocation>
        <location evidence="1">Cell membrane</location>
        <topology evidence="1">Multi-pass membrane protein</topology>
    </subcellularLocation>
</comment>
<dbReference type="EMBL" id="AWXE01000002">
    <property type="protein sequence ID" value="ERL47076.1"/>
    <property type="molecule type" value="Genomic_DNA"/>
</dbReference>
<dbReference type="CDD" id="cd13127">
    <property type="entry name" value="MATE_tuaB_like"/>
    <property type="match status" value="1"/>
</dbReference>
<evidence type="ECO:0000256" key="6">
    <source>
        <dbReference type="ARBA" id="ARBA00023136"/>
    </source>
</evidence>
<feature type="transmembrane region" description="Helical" evidence="7">
    <location>
        <begin position="44"/>
        <end position="63"/>
    </location>
</feature>
<keyword evidence="6 7" id="KW-0472">Membrane</keyword>
<dbReference type="Pfam" id="PF13440">
    <property type="entry name" value="Polysacc_synt_3"/>
    <property type="match status" value="1"/>
</dbReference>
<feature type="transmembrane region" description="Helical" evidence="7">
    <location>
        <begin position="361"/>
        <end position="382"/>
    </location>
</feature>
<dbReference type="Proteomes" id="UP000016762">
    <property type="component" value="Unassembled WGS sequence"/>
</dbReference>
<feature type="transmembrane region" description="Helical" evidence="7">
    <location>
        <begin position="21"/>
        <end position="38"/>
    </location>
</feature>
<feature type="transmembrane region" description="Helical" evidence="7">
    <location>
        <begin position="84"/>
        <end position="106"/>
    </location>
</feature>
<organism evidence="8 9">
    <name type="scientific">Candidatus Micropelagius thuwalensis</name>
    <dbReference type="NCBI Taxonomy" id="1397666"/>
    <lineage>
        <taxon>Bacteria</taxon>
        <taxon>Pseudomonadati</taxon>
        <taxon>Pseudomonadota</taxon>
        <taxon>Alphaproteobacteria</taxon>
        <taxon>PS1 clade</taxon>
        <taxon>Candidatus Micropelagius</taxon>
    </lineage>
</organism>
<evidence type="ECO:0000256" key="7">
    <source>
        <dbReference type="SAM" id="Phobius"/>
    </source>
</evidence>
<feature type="transmembrane region" description="Helical" evidence="7">
    <location>
        <begin position="290"/>
        <end position="309"/>
    </location>
</feature>
<comment type="caution">
    <text evidence="8">The sequence shown here is derived from an EMBL/GenBank/DDBJ whole genome shotgun (WGS) entry which is preliminary data.</text>
</comment>
<evidence type="ECO:0000256" key="5">
    <source>
        <dbReference type="ARBA" id="ARBA00022989"/>
    </source>
</evidence>
<dbReference type="STRING" id="1397666.RS24_00796"/>
<dbReference type="InterPro" id="IPR050833">
    <property type="entry name" value="Poly_Biosynth_Transport"/>
</dbReference>
<feature type="transmembrane region" description="Helical" evidence="7">
    <location>
        <begin position="445"/>
        <end position="467"/>
    </location>
</feature>
<evidence type="ECO:0000313" key="9">
    <source>
        <dbReference type="Proteomes" id="UP000016762"/>
    </source>
</evidence>
<evidence type="ECO:0000313" key="8">
    <source>
        <dbReference type="EMBL" id="ERL47076.1"/>
    </source>
</evidence>
<dbReference type="AlphaFoldDB" id="U2XW66"/>
<feature type="transmembrane region" description="Helical" evidence="7">
    <location>
        <begin position="112"/>
        <end position="134"/>
    </location>
</feature>
<proteinExistence type="inferred from homology"/>
<dbReference type="PANTHER" id="PTHR30250:SF10">
    <property type="entry name" value="LIPOPOLYSACCHARIDE BIOSYNTHESIS PROTEIN WZXC"/>
    <property type="match status" value="1"/>
</dbReference>
<keyword evidence="5 7" id="KW-1133">Transmembrane helix</keyword>
<dbReference type="GO" id="GO:0005886">
    <property type="term" value="C:plasma membrane"/>
    <property type="evidence" value="ECO:0007669"/>
    <property type="project" value="UniProtKB-SubCell"/>
</dbReference>
<dbReference type="OrthoDB" id="9770347at2"/>
<feature type="transmembrane region" description="Helical" evidence="7">
    <location>
        <begin position="321"/>
        <end position="340"/>
    </location>
</feature>
<gene>
    <name evidence="8" type="ORF">RS24_00796</name>
</gene>
<protein>
    <submittedName>
        <fullName evidence="8">Uncharacterized protein</fullName>
    </submittedName>
</protein>
<name>U2XW66_9PROT</name>
<comment type="similarity">
    <text evidence="2">Belongs to the polysaccharide synthase family.</text>
</comment>
<evidence type="ECO:0000256" key="3">
    <source>
        <dbReference type="ARBA" id="ARBA00022475"/>
    </source>
</evidence>
<sequence>MSNKNFRYKLLSGLRWTVLNRFGVSLTSFLVTLLMARLLNPGDFGLVAMAAVFTGISLVFVDLGTKDAIIREKNNTQEFISSIFWLNILLSLFVWLVLILTASIVADIYDEAIVETIIYIMSLNILVSGVTITFQAQLEKEMRFKPIAIAQVVSRIISSSIGIFMAVSGYGVWSLVFMNVTAELIYTSIIIINVKKLPALKLIFAHIKKIYNFSLYLTLTQLLYHLQRRLEIFTVAFFLGNHLAGVYSQTHTLMRQPVKLLNGSFASVVYSALSSISSEKERTRLLYLKLIQTFALLYIPLSVIFLLFSDPLVLFVLGEKWLELAKLTPVFGIIILFLSFHRGDVVVLKSSGRPILLFRIYLAYLPITILGCAISSQFGVFWVAISMLIASFLLFITSMMTTVRFLEISFSSYLSQINRLLVYGILMLITGYFINIYTIKYFDENSIISAIIGIIFCLVTYISALLIRPVDAWTYVLTFLNLSKTGDVVTK</sequence>
<reference evidence="8 9" key="1">
    <citation type="journal article" date="2014" name="FEMS Microbiol. Ecol.">
        <title>Genomic differentiation among two strains of the PS1 clade isolated from geographically separated marine habitats.</title>
        <authorList>
            <person name="Jimenez-Infante F."/>
            <person name="Ngugi D.K."/>
            <person name="Alam I."/>
            <person name="Rashid M."/>
            <person name="Baalawi W."/>
            <person name="Kamau A.A."/>
            <person name="Bajic V.B."/>
            <person name="Stingl U."/>
        </authorList>
    </citation>
    <scope>NUCLEOTIDE SEQUENCE [LARGE SCALE GENOMIC DNA]</scope>
    <source>
        <strain evidence="8 9">RS24</strain>
    </source>
</reference>
<dbReference type="eggNOG" id="COG2244">
    <property type="taxonomic scope" value="Bacteria"/>
</dbReference>
<evidence type="ECO:0000256" key="1">
    <source>
        <dbReference type="ARBA" id="ARBA00004651"/>
    </source>
</evidence>
<keyword evidence="4 7" id="KW-0812">Transmembrane</keyword>
<dbReference type="PANTHER" id="PTHR30250">
    <property type="entry name" value="PST FAMILY PREDICTED COLANIC ACID TRANSPORTER"/>
    <property type="match status" value="1"/>
</dbReference>
<keyword evidence="3" id="KW-1003">Cell membrane</keyword>
<keyword evidence="9" id="KW-1185">Reference proteome</keyword>